<comment type="caution">
    <text evidence="1">The sequence shown here is derived from an EMBL/GenBank/DDBJ whole genome shotgun (WGS) entry which is preliminary data.</text>
</comment>
<dbReference type="AlphaFoldDB" id="A0AAI9X0V1"/>
<evidence type="ECO:0008006" key="3">
    <source>
        <dbReference type="Google" id="ProtNLM"/>
    </source>
</evidence>
<protein>
    <recommendedName>
        <fullName evidence="3">Lipoprotein</fullName>
    </recommendedName>
</protein>
<proteinExistence type="predicted"/>
<dbReference type="EMBL" id="AGBZ02000003">
    <property type="protein sequence ID" value="KAI92394.1"/>
    <property type="molecule type" value="Genomic_DNA"/>
</dbReference>
<dbReference type="PROSITE" id="PS51257">
    <property type="entry name" value="PROKAR_LIPOPROTEIN"/>
    <property type="match status" value="1"/>
</dbReference>
<dbReference type="RefSeq" id="WP_004028303.1">
    <property type="nucleotide sequence ID" value="NZ_AGBZ02000003.1"/>
</dbReference>
<accession>A0AAI9X0V1</accession>
<organism evidence="1 2">
    <name type="scientific">Spiroplasma melliferum KC3</name>
    <dbReference type="NCBI Taxonomy" id="570509"/>
    <lineage>
        <taxon>Bacteria</taxon>
        <taxon>Bacillati</taxon>
        <taxon>Mycoplasmatota</taxon>
        <taxon>Mollicutes</taxon>
        <taxon>Entomoplasmatales</taxon>
        <taxon>Spiroplasmataceae</taxon>
        <taxon>Spiroplasma</taxon>
    </lineage>
</organism>
<dbReference type="Proteomes" id="UP000004057">
    <property type="component" value="Unassembled WGS sequence"/>
</dbReference>
<name>A0AAI9X0V1_SPIME</name>
<sequence length="118" mass="13355">MKKLLMLLTTVGLVTSPTLMVSCQIKKSIEDTNLKTLLEDFTLEKLEETDKTNEVKIKDEIKKQIEGEYPNLKDKIVISIDGTTATITPKDDNQTHEGKKLVGEFKVTFKLLVKEDTN</sequence>
<gene>
    <name evidence="1" type="ORF">SPM_004295</name>
</gene>
<reference evidence="1 2" key="1">
    <citation type="journal article" date="2012" name="J. Proteome Res.">
        <title>Application of Spiroplasma melliferum proteogenomic profiling for the discovery of virulence factors and pathogenicity mechanisms in host-associated spiroplasmas.</title>
        <authorList>
            <person name="Alexeev D."/>
            <person name="Kostrjukova E."/>
            <person name="Aliper A."/>
            <person name="Popenko A."/>
            <person name="Bazaleev N."/>
            <person name="Tyakht A."/>
            <person name="Selezneva O."/>
            <person name="Akopian T."/>
            <person name="Prichodko E."/>
            <person name="Kondratov I."/>
            <person name="Chukin M."/>
            <person name="Demina I."/>
            <person name="Galyamina M."/>
            <person name="Kamashev D."/>
            <person name="Vanyushkina A."/>
            <person name="Ladygina V."/>
            <person name="Levitskii S."/>
            <person name="Lazarev V."/>
            <person name="Govorun V."/>
        </authorList>
    </citation>
    <scope>NUCLEOTIDE SEQUENCE [LARGE SCALE GENOMIC DNA]</scope>
    <source>
        <strain evidence="1 2">KC3</strain>
    </source>
</reference>
<evidence type="ECO:0000313" key="1">
    <source>
        <dbReference type="EMBL" id="KAI92394.1"/>
    </source>
</evidence>
<evidence type="ECO:0000313" key="2">
    <source>
        <dbReference type="Proteomes" id="UP000004057"/>
    </source>
</evidence>